<keyword evidence="1" id="KW-0472">Membrane</keyword>
<name>A0A8K0ACG2_BRALA</name>
<keyword evidence="1" id="KW-1133">Transmembrane helix</keyword>
<dbReference type="EMBL" id="OV696694">
    <property type="protein sequence ID" value="CAH1273393.1"/>
    <property type="molecule type" value="Genomic_DNA"/>
</dbReference>
<accession>A0A8K0ACG2</accession>
<gene>
    <name evidence="2" type="primary">Hypp5117</name>
    <name evidence="2" type="ORF">BLAG_LOCUS24754</name>
</gene>
<evidence type="ECO:0000256" key="1">
    <source>
        <dbReference type="SAM" id="Phobius"/>
    </source>
</evidence>
<feature type="transmembrane region" description="Helical" evidence="1">
    <location>
        <begin position="52"/>
        <end position="71"/>
    </location>
</feature>
<feature type="transmembrane region" description="Helical" evidence="1">
    <location>
        <begin position="25"/>
        <end position="46"/>
    </location>
</feature>
<proteinExistence type="predicted"/>
<sequence>MSDTRRCFAPTDEEEDDRRLHYARYVLIAAALVFALGLALCLTLSIAGLALVMLALLVMFAVAMLHCCVCMKRREERLARSHRQPEVPTAAKYVFISS</sequence>
<dbReference type="AlphaFoldDB" id="A0A8K0ACG2"/>
<keyword evidence="1" id="KW-0812">Transmembrane</keyword>
<reference evidence="2" key="1">
    <citation type="submission" date="2022-01" db="EMBL/GenBank/DDBJ databases">
        <authorList>
            <person name="Braso-Vives M."/>
        </authorList>
    </citation>
    <scope>NUCLEOTIDE SEQUENCE</scope>
</reference>
<dbReference type="Proteomes" id="UP000838412">
    <property type="component" value="Chromosome 9"/>
</dbReference>
<organism evidence="2 3">
    <name type="scientific">Branchiostoma lanceolatum</name>
    <name type="common">Common lancelet</name>
    <name type="synonym">Amphioxus lanceolatum</name>
    <dbReference type="NCBI Taxonomy" id="7740"/>
    <lineage>
        <taxon>Eukaryota</taxon>
        <taxon>Metazoa</taxon>
        <taxon>Chordata</taxon>
        <taxon>Cephalochordata</taxon>
        <taxon>Leptocardii</taxon>
        <taxon>Amphioxiformes</taxon>
        <taxon>Branchiostomatidae</taxon>
        <taxon>Branchiostoma</taxon>
    </lineage>
</organism>
<keyword evidence="3" id="KW-1185">Reference proteome</keyword>
<evidence type="ECO:0000313" key="3">
    <source>
        <dbReference type="Proteomes" id="UP000838412"/>
    </source>
</evidence>
<protein>
    <submittedName>
        <fullName evidence="2">Hypp5117 protein</fullName>
    </submittedName>
</protein>
<evidence type="ECO:0000313" key="2">
    <source>
        <dbReference type="EMBL" id="CAH1273393.1"/>
    </source>
</evidence>